<organism evidence="1 2">
    <name type="scientific">Streptomyces thinghirensis</name>
    <dbReference type="NCBI Taxonomy" id="551547"/>
    <lineage>
        <taxon>Bacteria</taxon>
        <taxon>Bacillati</taxon>
        <taxon>Actinomycetota</taxon>
        <taxon>Actinomycetes</taxon>
        <taxon>Kitasatosporales</taxon>
        <taxon>Streptomycetaceae</taxon>
        <taxon>Streptomyces</taxon>
    </lineage>
</organism>
<protein>
    <submittedName>
        <fullName evidence="1">Uncharacterized protein</fullName>
    </submittedName>
</protein>
<dbReference type="Proteomes" id="UP001499878">
    <property type="component" value="Unassembled WGS sequence"/>
</dbReference>
<proteinExistence type="predicted"/>
<accession>A0ABP9TC96</accession>
<gene>
    <name evidence="1" type="ORF">GCM10023323_67210</name>
</gene>
<comment type="caution">
    <text evidence="1">The sequence shown here is derived from an EMBL/GenBank/DDBJ whole genome shotgun (WGS) entry which is preliminary data.</text>
</comment>
<evidence type="ECO:0000313" key="1">
    <source>
        <dbReference type="EMBL" id="GAA5215985.1"/>
    </source>
</evidence>
<evidence type="ECO:0000313" key="2">
    <source>
        <dbReference type="Proteomes" id="UP001499878"/>
    </source>
</evidence>
<keyword evidence="2" id="KW-1185">Reference proteome</keyword>
<reference evidence="2" key="1">
    <citation type="journal article" date="2019" name="Int. J. Syst. Evol. Microbiol.">
        <title>The Global Catalogue of Microorganisms (GCM) 10K type strain sequencing project: providing services to taxonomists for standard genome sequencing and annotation.</title>
        <authorList>
            <consortium name="The Broad Institute Genomics Platform"/>
            <consortium name="The Broad Institute Genome Sequencing Center for Infectious Disease"/>
            <person name="Wu L."/>
            <person name="Ma J."/>
        </authorList>
    </citation>
    <scope>NUCLEOTIDE SEQUENCE [LARGE SCALE GENOMIC DNA]</scope>
    <source>
        <strain evidence="2">JCM 18306</strain>
    </source>
</reference>
<dbReference type="EMBL" id="BAABJR010000023">
    <property type="protein sequence ID" value="GAA5215985.1"/>
    <property type="molecule type" value="Genomic_DNA"/>
</dbReference>
<name>A0ABP9TC96_9ACTN</name>
<sequence length="162" mass="17137">MAPAVYRLTTQHHTLKATSQSTVFPAADQSDQKSQWWAPVIRSAYAASVYGLLPCQMLLSGQKAKCSAATRRASCSSAGGEDAAVQRGEADCYDTSTEPAPPISDNRGELRGVIVVVAGAGTARRRQRVGTGCRGDEPQARLGAVGKAHARTRRPVDVAPFL</sequence>